<keyword evidence="2 3" id="KW-0143">Chaperone</keyword>
<evidence type="ECO:0000313" key="4">
    <source>
        <dbReference type="EMBL" id="XAN09292.1"/>
    </source>
</evidence>
<evidence type="ECO:0000256" key="2">
    <source>
        <dbReference type="ARBA" id="ARBA00023186"/>
    </source>
</evidence>
<dbReference type="PANTHER" id="PTHR33620">
    <property type="entry name" value="UREASE ACCESSORY PROTEIN F"/>
    <property type="match status" value="1"/>
</dbReference>
<dbReference type="PANTHER" id="PTHR33620:SF1">
    <property type="entry name" value="UREASE ACCESSORY PROTEIN F"/>
    <property type="match status" value="1"/>
</dbReference>
<proteinExistence type="inferred from homology"/>
<dbReference type="RefSeq" id="WP_425310745.1">
    <property type="nucleotide sequence ID" value="NZ_CP154795.1"/>
</dbReference>
<sequence length="209" mass="22822">MSLLLQLSDSALPTGGFSHSFGFEQYISRGEIHDAATFSAWLRVYTANQLTHTDALAMRLFYEGLPEADLADRVVASTLPAQLRAADVAMAKRLRTIGVDALGVPRTDVELAHPAIEFARVARHFDVPCADAIVGHLSATVNTLTQNAVRGIPIGQSDGQRVVTTAHAWIEDACRRVWTLEEGDLGMVAPGLEVAQMQHERLRARMFMS</sequence>
<protein>
    <recommendedName>
        <fullName evidence="3">Urease accessory protein UreF</fullName>
    </recommendedName>
</protein>
<keyword evidence="5" id="KW-1185">Reference proteome</keyword>
<evidence type="ECO:0000313" key="5">
    <source>
        <dbReference type="Proteomes" id="UP001442841"/>
    </source>
</evidence>
<comment type="similarity">
    <text evidence="3">Belongs to the UreF family.</text>
</comment>
<dbReference type="InterPro" id="IPR002639">
    <property type="entry name" value="UreF"/>
</dbReference>
<dbReference type="Pfam" id="PF01730">
    <property type="entry name" value="UreF"/>
    <property type="match status" value="1"/>
</dbReference>
<accession>A0ABZ3FT79</accession>
<name>A0ABZ3FT79_9ACTN</name>
<comment type="subunit">
    <text evidence="3">UreD, UreF and UreG form a complex that acts as a GTP-hydrolysis-dependent molecular chaperone, activating the urease apoprotein by helping to assemble the nickel containing metallocenter of UreC. The UreE protein probably delivers the nickel.</text>
</comment>
<dbReference type="HAMAP" id="MF_01385">
    <property type="entry name" value="UreF"/>
    <property type="match status" value="1"/>
</dbReference>
<comment type="subcellular location">
    <subcellularLocation>
        <location evidence="3">Cytoplasm</location>
    </subcellularLocation>
</comment>
<gene>
    <name evidence="3" type="primary">ureF</name>
    <name evidence="4" type="ORF">AADG42_18865</name>
</gene>
<organism evidence="4 5">
    <name type="scientific">Ammonicoccus fulvus</name>
    <dbReference type="NCBI Taxonomy" id="3138240"/>
    <lineage>
        <taxon>Bacteria</taxon>
        <taxon>Bacillati</taxon>
        <taxon>Actinomycetota</taxon>
        <taxon>Actinomycetes</taxon>
        <taxon>Propionibacteriales</taxon>
        <taxon>Propionibacteriaceae</taxon>
        <taxon>Ammonicoccus</taxon>
    </lineage>
</organism>
<dbReference type="Gene3D" id="1.10.4190.10">
    <property type="entry name" value="Urease accessory protein UreF"/>
    <property type="match status" value="1"/>
</dbReference>
<dbReference type="EMBL" id="CP154795">
    <property type="protein sequence ID" value="XAN09292.1"/>
    <property type="molecule type" value="Genomic_DNA"/>
</dbReference>
<evidence type="ECO:0000256" key="3">
    <source>
        <dbReference type="HAMAP-Rule" id="MF_01385"/>
    </source>
</evidence>
<dbReference type="PIRSF" id="PIRSF009467">
    <property type="entry name" value="Ureas_acces_UreF"/>
    <property type="match status" value="1"/>
</dbReference>
<dbReference type="InterPro" id="IPR038277">
    <property type="entry name" value="UreF_sf"/>
</dbReference>
<evidence type="ECO:0000256" key="1">
    <source>
        <dbReference type="ARBA" id="ARBA00022988"/>
    </source>
</evidence>
<keyword evidence="1 3" id="KW-0996">Nickel insertion</keyword>
<comment type="function">
    <text evidence="3">Required for maturation of urease via the functional incorporation of the urease nickel metallocenter.</text>
</comment>
<dbReference type="Proteomes" id="UP001442841">
    <property type="component" value="Chromosome"/>
</dbReference>
<keyword evidence="3" id="KW-0963">Cytoplasm</keyword>
<reference evidence="4 5" key="1">
    <citation type="submission" date="2024-04" db="EMBL/GenBank/DDBJ databases">
        <title>Isolation of an actinomycete strain from pig manure.</title>
        <authorList>
            <person name="Gong T."/>
            <person name="Yu Z."/>
            <person name="An M."/>
            <person name="Wei C."/>
            <person name="Yang W."/>
            <person name="Liu L."/>
        </authorList>
    </citation>
    <scope>NUCLEOTIDE SEQUENCE [LARGE SCALE GENOMIC DNA]</scope>
    <source>
        <strain evidence="4 5">ZF39</strain>
    </source>
</reference>